<protein>
    <submittedName>
        <fullName evidence="2">Uncharacterized protein</fullName>
    </submittedName>
</protein>
<keyword evidence="1" id="KW-0472">Membrane</keyword>
<gene>
    <name evidence="2" type="ORF">GC097_30005</name>
</gene>
<accession>A0ABX1ZZQ7</accession>
<evidence type="ECO:0000313" key="3">
    <source>
        <dbReference type="Proteomes" id="UP000618579"/>
    </source>
</evidence>
<feature type="transmembrane region" description="Helical" evidence="1">
    <location>
        <begin position="34"/>
        <end position="51"/>
    </location>
</feature>
<name>A0ABX1ZZQ7_9BACL</name>
<evidence type="ECO:0000256" key="1">
    <source>
        <dbReference type="SAM" id="Phobius"/>
    </source>
</evidence>
<proteinExistence type="predicted"/>
<dbReference type="Proteomes" id="UP000618579">
    <property type="component" value="Unassembled WGS sequence"/>
</dbReference>
<organism evidence="2 3">
    <name type="scientific">Paenibacillus planticolens</name>
    <dbReference type="NCBI Taxonomy" id="2654976"/>
    <lineage>
        <taxon>Bacteria</taxon>
        <taxon>Bacillati</taxon>
        <taxon>Bacillota</taxon>
        <taxon>Bacilli</taxon>
        <taxon>Bacillales</taxon>
        <taxon>Paenibacillaceae</taxon>
        <taxon>Paenibacillus</taxon>
    </lineage>
</organism>
<sequence>MRHENSGGRFDVGNQFPGGFADGHYHHGFHGGPILFIAFGLLLVIIAWVFWKNIKKRRMNINTVVMPALTMDGHSVLYHAPSSQRAAALDQWERNLLKEDKENGHF</sequence>
<dbReference type="RefSeq" id="WP_171687007.1">
    <property type="nucleotide sequence ID" value="NZ_WHNZ01000078.1"/>
</dbReference>
<dbReference type="EMBL" id="WHNZ01000078">
    <property type="protein sequence ID" value="NOV04218.1"/>
    <property type="molecule type" value="Genomic_DNA"/>
</dbReference>
<keyword evidence="3" id="KW-1185">Reference proteome</keyword>
<keyword evidence="1" id="KW-0812">Transmembrane</keyword>
<keyword evidence="1" id="KW-1133">Transmembrane helix</keyword>
<comment type="caution">
    <text evidence="2">The sequence shown here is derived from an EMBL/GenBank/DDBJ whole genome shotgun (WGS) entry which is preliminary data.</text>
</comment>
<evidence type="ECO:0000313" key="2">
    <source>
        <dbReference type="EMBL" id="NOV04218.1"/>
    </source>
</evidence>
<reference evidence="2 3" key="1">
    <citation type="submission" date="2019-10" db="EMBL/GenBank/DDBJ databases">
        <title>Description of Paenibacillus pedi sp. nov.</title>
        <authorList>
            <person name="Carlier A."/>
            <person name="Qi S."/>
        </authorList>
    </citation>
    <scope>NUCLEOTIDE SEQUENCE [LARGE SCALE GENOMIC DNA]</scope>
    <source>
        <strain evidence="2 3">LMG 31457</strain>
    </source>
</reference>